<dbReference type="InterPro" id="IPR003018">
    <property type="entry name" value="GAF"/>
</dbReference>
<sequence length="2033" mass="227263">MQRPQRDTVTLKDIVITEELSRRNPRSANLLKENQALHALARQLVNQPQTMLQTLVDIALDLCNAGTAGVSLIETTPTGEEVFRWNVLAGALARYVGGTNPRKFSPCGVCLDRGSPQLYSHPERYFTDLQAANTPIVEGLVLPLIADNHALGTIWIMSHDEQRHFDSEDVRIMTSLADFTATVLLLKQRQKGELLAANAALEAEIVERRQAEERSHALISNLPGGAAFVVDRNLRYLLAEGEALAIAGFKPEDFVGHTIFEVLPPELAANYEPMYRAALAGEAFEHEHHAHDRTYISRGTPLRAENGEIYAVLAVSYDITERKRSEEALRESEERFRTLANTAPALIWYNDAQGNNRFINQYFLDFTGKSAEQIRGEGWHNLVHPDDAESYIADYLAAVREQRLWHNRNRIRRHDGVWRWHDNYAQPLFNANGVYLGHVGVTIDNTDAIEAEVALRESEAKYRSLFETMEEGLSVLELIYDDSGKPVDMRWLEANPAFEKITGLKNVAGRLTSEFVPSEDYWLETYDRVVKTGKPIRYENYHAGIQQWYRTHTSRVGGSESRVVANLFEDITDRKRREANIAFLNEIGKDLSVLSAPDEIIQTVDTRLGEFLQISGCIFADVDEAKNEATIHHGWNTADVSSLKQTFRLADYFGEEFARAGRAGETVIVRNTARDERANAEAYARLKIGSFVTVPFQQHGRWVANITVTSREPRDWRSDEIELLQEIASRVFPRIERARAEAALRESEEKYAALFAASPVPFMVLEPNPPDFTITAANEAYFAATLTTPEGLIGRRLFDVFTDDPNRPGTLGSEALALSLDRVLTSRRPDAMARTRYDIVTPDGGLEPHWWLAINAPLLNASGQVTAIIHQVTRVTKLHLAEEAERENQERQAFLLKLNDILQRFVQPNDIKAAAMRLLGEHLGVSRAQYHECDSSGEYYSADGVGYANGLPLLDLKYRIDAFGTFVNEDFAAGRPYRSDDLTVDPRISAEERDAYRTYQIGAGAGVPLIRGGKLVAILAIHDVHPHPWTDLEMDLIRETAERIWTPLERARAEEALRESEAKYRSLFTSIDEGFNLLEMIPDESGHPCDFRIVETNPAWEQQTGLTDAVGKTLLEIAPNFEQEWLDFYSDVLISGRGRRTEYYTASVDRWFTAYASWIGGEGSRQVAVVFNDISDRKRTEEQLRRAADMDAFRVKLSDVLRSLADPIEIQRAAMHVIGEHLAADRVFYTTMMPDNVTTAIHDNYVREGVPKLLGSVYVTDVGDAAVQLRNGETVVLTDVTTDEFTESEKAAYTRIDVVATIAVPLVKGNHWVATLVAHSRTPRQWTMTEVALMQETAERTWAAVERAKAEVAMRESELQRVREQSEREQERQRAESLAELDRAKTLFFSNVSHEFRTPLTLSLAPLQDALSDSANPLPQAQQERLELAHRNSLRLLKLVNTLLDFSRIEAGRRSAVYEPTDLALYTTELASVFRSAIERAGLQLIVDCPPIGEPVYVDREMWEKIVLNLLSNAFKFTLEGEIAVRLHLADDRYVTLQIEDTGTGIEPEELPHVFERFYQVRKPTARTHEGSGIGLALVHELIKMHGGTVDVSSTVGVGSCFTVTIPLGTAHLPSERIEATHTLTSTALGTASYVHEAERWLPEEENRVGGTGNREESCLSPVTCHLSPFSAHVLIVDDNADMRDYLKRILSEHVEVQAVADGAAALAAATERVPDLVLSDVMMPQMDGFELIKALRADARTKEVPIILLSARAGEESVIEGLQAGADDYLIKPFSATELVTRVNVHLQMAHLRSEALRQERTISRRKDEVLSTVSHELNTPLVAILGWARLLRSSPPNPAMLAKALETIERNATLQAKLVQDLLDISRIAAGKISLNYQSVDLKSIIDTAIATVRQSLETKDICLEYIVDPLSITVEGDPERLQQIVLNLLTNAIKFTPQGGRIKVRLDITENQAQIVVKDNGKGISAEFLPHVFDIFRQSESSHSKNGLGLGLAIAHHLVELHGGKIYAESPGVGRGATFTVKLPLVGVSL</sequence>
<comment type="catalytic activity">
    <reaction evidence="1">
        <text>ATP + protein L-histidine = ADP + protein N-phospho-L-histidine.</text>
        <dbReference type="EC" id="2.7.13.3"/>
    </reaction>
</comment>
<dbReference type="Pfam" id="PF00512">
    <property type="entry name" value="HisKA"/>
    <property type="match status" value="2"/>
</dbReference>
<evidence type="ECO:0000259" key="15">
    <source>
        <dbReference type="PROSITE" id="PS50110"/>
    </source>
</evidence>
<dbReference type="InterPro" id="IPR013656">
    <property type="entry name" value="PAS_4"/>
</dbReference>
<dbReference type="InterPro" id="IPR035965">
    <property type="entry name" value="PAS-like_dom_sf"/>
</dbReference>
<keyword evidence="9" id="KW-0067">ATP-binding</keyword>
<keyword evidence="4" id="KW-1003">Cell membrane</keyword>
<evidence type="ECO:0000259" key="17">
    <source>
        <dbReference type="PROSITE" id="PS50113"/>
    </source>
</evidence>
<dbReference type="InterPro" id="IPR001610">
    <property type="entry name" value="PAC"/>
</dbReference>
<dbReference type="SUPFAM" id="SSF55781">
    <property type="entry name" value="GAF domain-like"/>
    <property type="match status" value="4"/>
</dbReference>
<evidence type="ECO:0000259" key="16">
    <source>
        <dbReference type="PROSITE" id="PS50112"/>
    </source>
</evidence>
<dbReference type="PROSITE" id="PS50112">
    <property type="entry name" value="PAS"/>
    <property type="match status" value="2"/>
</dbReference>
<proteinExistence type="predicted"/>
<evidence type="ECO:0000256" key="12">
    <source>
        <dbReference type="PROSITE-ProRule" id="PRU00169"/>
    </source>
</evidence>
<feature type="domain" description="PAC" evidence="17">
    <location>
        <begin position="405"/>
        <end position="457"/>
    </location>
</feature>
<dbReference type="SMART" id="SM00387">
    <property type="entry name" value="HATPase_c"/>
    <property type="match status" value="2"/>
</dbReference>
<evidence type="ECO:0000256" key="9">
    <source>
        <dbReference type="ARBA" id="ARBA00022840"/>
    </source>
</evidence>
<evidence type="ECO:0000256" key="3">
    <source>
        <dbReference type="ARBA" id="ARBA00012438"/>
    </source>
</evidence>
<dbReference type="GO" id="GO:0005524">
    <property type="term" value="F:ATP binding"/>
    <property type="evidence" value="ECO:0007669"/>
    <property type="project" value="UniProtKB-KW"/>
</dbReference>
<dbReference type="InterPro" id="IPR000014">
    <property type="entry name" value="PAS"/>
</dbReference>
<dbReference type="PROSITE" id="PS50113">
    <property type="entry name" value="PAC"/>
    <property type="match status" value="2"/>
</dbReference>
<dbReference type="PANTHER" id="PTHR43547:SF2">
    <property type="entry name" value="HYBRID SIGNAL TRANSDUCTION HISTIDINE KINASE C"/>
    <property type="match status" value="1"/>
</dbReference>
<feature type="domain" description="Histidine kinase" evidence="14">
    <location>
        <begin position="1814"/>
        <end position="2030"/>
    </location>
</feature>
<gene>
    <name evidence="18" type="ORF">PCC6912_61530</name>
</gene>
<keyword evidence="8" id="KW-0418">Kinase</keyword>
<dbReference type="Proteomes" id="UP000268857">
    <property type="component" value="Unassembled WGS sequence"/>
</dbReference>
<protein>
    <recommendedName>
        <fullName evidence="3">histidine kinase</fullName>
        <ecNumber evidence="3">2.7.13.3</ecNumber>
    </recommendedName>
</protein>
<evidence type="ECO:0000256" key="4">
    <source>
        <dbReference type="ARBA" id="ARBA00022475"/>
    </source>
</evidence>
<dbReference type="PROSITE" id="PS50110">
    <property type="entry name" value="RESPONSE_REGULATORY"/>
    <property type="match status" value="1"/>
</dbReference>
<dbReference type="InterPro" id="IPR036890">
    <property type="entry name" value="HATPase_C_sf"/>
</dbReference>
<dbReference type="Pfam" id="PF00072">
    <property type="entry name" value="Response_reg"/>
    <property type="match status" value="1"/>
</dbReference>
<keyword evidence="19" id="KW-1185">Reference proteome</keyword>
<dbReference type="SMART" id="SM00086">
    <property type="entry name" value="PAC"/>
    <property type="match status" value="2"/>
</dbReference>
<dbReference type="SUPFAM" id="SSF55874">
    <property type="entry name" value="ATPase domain of HSP90 chaperone/DNA topoisomerase II/histidine kinase"/>
    <property type="match status" value="2"/>
</dbReference>
<dbReference type="Gene3D" id="3.30.450.40">
    <property type="match status" value="4"/>
</dbReference>
<dbReference type="InterPro" id="IPR036097">
    <property type="entry name" value="HisK_dim/P_sf"/>
</dbReference>
<feature type="modified residue" description="4-aspartylphosphate" evidence="12">
    <location>
        <position position="1721"/>
    </location>
</feature>
<dbReference type="FunFam" id="3.30.565.10:FF:000037">
    <property type="entry name" value="Hybrid sensor histidine kinase/response regulator"/>
    <property type="match status" value="1"/>
</dbReference>
<dbReference type="InterPro" id="IPR013655">
    <property type="entry name" value="PAS_fold_3"/>
</dbReference>
<dbReference type="Pfam" id="PF13188">
    <property type="entry name" value="PAS_8"/>
    <property type="match status" value="1"/>
</dbReference>
<comment type="subcellular location">
    <subcellularLocation>
        <location evidence="2">Cell membrane</location>
    </subcellularLocation>
</comment>
<dbReference type="InterPro" id="IPR001789">
    <property type="entry name" value="Sig_transdc_resp-reg_receiver"/>
</dbReference>
<dbReference type="Pfam" id="PF13185">
    <property type="entry name" value="GAF_2"/>
    <property type="match status" value="1"/>
</dbReference>
<dbReference type="STRING" id="211165.GCA_000317285_02563"/>
<dbReference type="SUPFAM" id="SSF52172">
    <property type="entry name" value="CheY-like"/>
    <property type="match status" value="1"/>
</dbReference>
<dbReference type="Pfam" id="PF01590">
    <property type="entry name" value="GAF"/>
    <property type="match status" value="3"/>
</dbReference>
<accession>A0A433MX76</accession>
<dbReference type="CDD" id="cd00130">
    <property type="entry name" value="PAS"/>
    <property type="match status" value="3"/>
</dbReference>
<dbReference type="EMBL" id="RSCJ01000044">
    <property type="protein sequence ID" value="RUR72687.1"/>
    <property type="molecule type" value="Genomic_DNA"/>
</dbReference>
<dbReference type="SMART" id="SM00065">
    <property type="entry name" value="GAF"/>
    <property type="match status" value="4"/>
</dbReference>
<dbReference type="SUPFAM" id="SSF47384">
    <property type="entry name" value="Homodimeric domain of signal transducing histidine kinase"/>
    <property type="match status" value="2"/>
</dbReference>
<dbReference type="CDD" id="cd16922">
    <property type="entry name" value="HATPase_EvgS-ArcB-TorS-like"/>
    <property type="match status" value="1"/>
</dbReference>
<evidence type="ECO:0000256" key="8">
    <source>
        <dbReference type="ARBA" id="ARBA00022777"/>
    </source>
</evidence>
<dbReference type="InterPro" id="IPR003661">
    <property type="entry name" value="HisK_dim/P_dom"/>
</dbReference>
<dbReference type="SUPFAM" id="SSF55785">
    <property type="entry name" value="PYP-like sensor domain (PAS domain)"/>
    <property type="match status" value="5"/>
</dbReference>
<dbReference type="PROSITE" id="PS50109">
    <property type="entry name" value="HIS_KIN"/>
    <property type="match status" value="2"/>
</dbReference>
<name>A0A433MX76_CHLFR</name>
<feature type="region of interest" description="Disordered" evidence="13">
    <location>
        <begin position="1357"/>
        <end position="1376"/>
    </location>
</feature>
<dbReference type="PRINTS" id="PR00344">
    <property type="entry name" value="BCTRLSENSOR"/>
</dbReference>
<comment type="caution">
    <text evidence="18">The sequence shown here is derived from an EMBL/GenBank/DDBJ whole genome shotgun (WGS) entry which is preliminary data.</text>
</comment>
<dbReference type="EC" id="2.7.13.3" evidence="3"/>
<evidence type="ECO:0000256" key="7">
    <source>
        <dbReference type="ARBA" id="ARBA00022741"/>
    </source>
</evidence>
<keyword evidence="10" id="KW-0902">Two-component regulatory system</keyword>
<dbReference type="SMART" id="SM00388">
    <property type="entry name" value="HisKA"/>
    <property type="match status" value="2"/>
</dbReference>
<feature type="domain" description="PAC" evidence="17">
    <location>
        <begin position="269"/>
        <end position="331"/>
    </location>
</feature>
<dbReference type="CDD" id="cd00082">
    <property type="entry name" value="HisKA"/>
    <property type="match status" value="2"/>
</dbReference>
<feature type="domain" description="Histidine kinase" evidence="14">
    <location>
        <begin position="1391"/>
        <end position="1610"/>
    </location>
</feature>
<dbReference type="NCBIfam" id="TIGR00229">
    <property type="entry name" value="sensory_box"/>
    <property type="match status" value="4"/>
</dbReference>
<dbReference type="InterPro" id="IPR005467">
    <property type="entry name" value="His_kinase_dom"/>
</dbReference>
<dbReference type="FunFam" id="3.30.565.10:FF:000023">
    <property type="entry name" value="PAS domain-containing sensor histidine kinase"/>
    <property type="match status" value="1"/>
</dbReference>
<keyword evidence="11" id="KW-0472">Membrane</keyword>
<dbReference type="InterPro" id="IPR000700">
    <property type="entry name" value="PAS-assoc_C"/>
</dbReference>
<evidence type="ECO:0000256" key="6">
    <source>
        <dbReference type="ARBA" id="ARBA00022679"/>
    </source>
</evidence>
<feature type="domain" description="PAS" evidence="16">
    <location>
        <begin position="332"/>
        <end position="402"/>
    </location>
</feature>
<keyword evidence="6" id="KW-0808">Transferase</keyword>
<dbReference type="Pfam" id="PF08448">
    <property type="entry name" value="PAS_4"/>
    <property type="match status" value="2"/>
</dbReference>
<evidence type="ECO:0000313" key="18">
    <source>
        <dbReference type="EMBL" id="RUR72687.1"/>
    </source>
</evidence>
<dbReference type="Gene3D" id="3.30.565.10">
    <property type="entry name" value="Histidine kinase-like ATPase, C-terminal domain"/>
    <property type="match status" value="2"/>
</dbReference>
<dbReference type="FunFam" id="3.30.450.20:FF:000099">
    <property type="entry name" value="Sensory box sensor histidine kinase"/>
    <property type="match status" value="1"/>
</dbReference>
<evidence type="ECO:0000256" key="11">
    <source>
        <dbReference type="ARBA" id="ARBA00023136"/>
    </source>
</evidence>
<dbReference type="InterPro" id="IPR003594">
    <property type="entry name" value="HATPase_dom"/>
</dbReference>
<feature type="domain" description="PAS" evidence="16">
    <location>
        <begin position="228"/>
        <end position="282"/>
    </location>
</feature>
<evidence type="ECO:0000256" key="5">
    <source>
        <dbReference type="ARBA" id="ARBA00022553"/>
    </source>
</evidence>
<dbReference type="GO" id="GO:0005886">
    <property type="term" value="C:plasma membrane"/>
    <property type="evidence" value="ECO:0007669"/>
    <property type="project" value="UniProtKB-SubCell"/>
</dbReference>
<dbReference type="Gene3D" id="3.30.450.20">
    <property type="entry name" value="PAS domain"/>
    <property type="match status" value="5"/>
</dbReference>
<dbReference type="Gene3D" id="1.10.287.130">
    <property type="match status" value="2"/>
</dbReference>
<dbReference type="PANTHER" id="PTHR43547">
    <property type="entry name" value="TWO-COMPONENT HISTIDINE KINASE"/>
    <property type="match status" value="1"/>
</dbReference>
<dbReference type="SMART" id="SM00091">
    <property type="entry name" value="PAS"/>
    <property type="match status" value="5"/>
</dbReference>
<dbReference type="CDD" id="cd17574">
    <property type="entry name" value="REC_OmpR"/>
    <property type="match status" value="1"/>
</dbReference>
<dbReference type="Pfam" id="PF02518">
    <property type="entry name" value="HATPase_c"/>
    <property type="match status" value="2"/>
</dbReference>
<dbReference type="GO" id="GO:0000155">
    <property type="term" value="F:phosphorelay sensor kinase activity"/>
    <property type="evidence" value="ECO:0007669"/>
    <property type="project" value="InterPro"/>
</dbReference>
<keyword evidence="7" id="KW-0547">Nucleotide-binding</keyword>
<dbReference type="InterPro" id="IPR011006">
    <property type="entry name" value="CheY-like_superfamily"/>
</dbReference>
<dbReference type="Gene3D" id="3.40.50.2300">
    <property type="match status" value="1"/>
</dbReference>
<evidence type="ECO:0000256" key="10">
    <source>
        <dbReference type="ARBA" id="ARBA00023012"/>
    </source>
</evidence>
<dbReference type="RefSeq" id="WP_016876297.1">
    <property type="nucleotide sequence ID" value="NZ_AJLN01000071.1"/>
</dbReference>
<evidence type="ECO:0000256" key="13">
    <source>
        <dbReference type="SAM" id="MobiDB-lite"/>
    </source>
</evidence>
<evidence type="ECO:0000259" key="14">
    <source>
        <dbReference type="PROSITE" id="PS50109"/>
    </source>
</evidence>
<evidence type="ECO:0000256" key="1">
    <source>
        <dbReference type="ARBA" id="ARBA00000085"/>
    </source>
</evidence>
<dbReference type="InterPro" id="IPR004358">
    <property type="entry name" value="Sig_transdc_His_kin-like_C"/>
</dbReference>
<reference evidence="18 19" key="1">
    <citation type="journal article" date="2019" name="Genome Biol. Evol.">
        <title>Day and night: Metabolic profiles and evolutionary relationships of six axenic non-marine cyanobacteria.</title>
        <authorList>
            <person name="Will S.E."/>
            <person name="Henke P."/>
            <person name="Boedeker C."/>
            <person name="Huang S."/>
            <person name="Brinkmann H."/>
            <person name="Rohde M."/>
            <person name="Jarek M."/>
            <person name="Friedl T."/>
            <person name="Seufert S."/>
            <person name="Schumacher M."/>
            <person name="Overmann J."/>
            <person name="Neumann-Schaal M."/>
            <person name="Petersen J."/>
        </authorList>
    </citation>
    <scope>NUCLEOTIDE SEQUENCE [LARGE SCALE GENOMIC DNA]</scope>
    <source>
        <strain evidence="18 19">PCC 6912</strain>
    </source>
</reference>
<keyword evidence="5 12" id="KW-0597">Phosphoprotein</keyword>
<evidence type="ECO:0000256" key="2">
    <source>
        <dbReference type="ARBA" id="ARBA00004236"/>
    </source>
</evidence>
<dbReference type="CDD" id="cd00075">
    <property type="entry name" value="HATPase"/>
    <property type="match status" value="1"/>
</dbReference>
<dbReference type="SMART" id="SM00448">
    <property type="entry name" value="REC"/>
    <property type="match status" value="1"/>
</dbReference>
<evidence type="ECO:0000313" key="19">
    <source>
        <dbReference type="Proteomes" id="UP000268857"/>
    </source>
</evidence>
<dbReference type="Pfam" id="PF08447">
    <property type="entry name" value="PAS_3"/>
    <property type="match status" value="1"/>
</dbReference>
<dbReference type="InterPro" id="IPR029016">
    <property type="entry name" value="GAF-like_dom_sf"/>
</dbReference>
<feature type="domain" description="Response regulatory" evidence="15">
    <location>
        <begin position="1673"/>
        <end position="1788"/>
    </location>
</feature>
<dbReference type="OrthoDB" id="9813151at2"/>
<organism evidence="18 19">
    <name type="scientific">Chlorogloeopsis fritschii PCC 6912</name>
    <dbReference type="NCBI Taxonomy" id="211165"/>
    <lineage>
        <taxon>Bacteria</taxon>
        <taxon>Bacillati</taxon>
        <taxon>Cyanobacteriota</taxon>
        <taxon>Cyanophyceae</taxon>
        <taxon>Nostocales</taxon>
        <taxon>Chlorogloeopsidaceae</taxon>
        <taxon>Chlorogloeopsis</taxon>
    </lineage>
</organism>